<name>A0A926DKR9_9FIRM</name>
<dbReference type="Proteomes" id="UP000611762">
    <property type="component" value="Unassembled WGS sequence"/>
</dbReference>
<dbReference type="InterPro" id="IPR036582">
    <property type="entry name" value="Mao_N_sf"/>
</dbReference>
<evidence type="ECO:0000259" key="1">
    <source>
        <dbReference type="Pfam" id="PF07833"/>
    </source>
</evidence>
<reference evidence="2" key="1">
    <citation type="submission" date="2020-08" db="EMBL/GenBank/DDBJ databases">
        <title>Genome public.</title>
        <authorList>
            <person name="Liu C."/>
            <person name="Sun Q."/>
        </authorList>
    </citation>
    <scope>NUCLEOTIDE SEQUENCE</scope>
    <source>
        <strain evidence="2">H8</strain>
    </source>
</reference>
<evidence type="ECO:0000313" key="2">
    <source>
        <dbReference type="EMBL" id="MBC8540745.1"/>
    </source>
</evidence>
<sequence>MEVVPEEEILETISKTAEGDFDKPKAISFYNAQGQLLFAPIQALNAGNFHSGVAVVETEKNAFSLLDEAGNLIPVPDVKLNFTGFYYEDLCIAEKDGKFGLIQLSYPRCISVRLNGNKVYFDQLPVIENDRTLVPLRAIFEALDAQVTWDGETRTVSAAKGDRSVSLTIDDVNATLNGAAEVLDVPAKIINDRTMVPVRFIAQSFGADVDWNPDTRTVIITAN</sequence>
<keyword evidence="3" id="KW-1185">Reference proteome</keyword>
<feature type="domain" description="Copper amine oxidase-like N-terminal" evidence="1">
    <location>
        <begin position="114"/>
        <end position="220"/>
    </location>
</feature>
<dbReference type="InterPro" id="IPR012854">
    <property type="entry name" value="Cu_amine_oxidase-like_N"/>
</dbReference>
<dbReference type="SUPFAM" id="SSF55383">
    <property type="entry name" value="Copper amine oxidase, domain N"/>
    <property type="match status" value="1"/>
</dbReference>
<proteinExistence type="predicted"/>
<evidence type="ECO:0000313" key="3">
    <source>
        <dbReference type="Proteomes" id="UP000611762"/>
    </source>
</evidence>
<dbReference type="EMBL" id="JACRSU010000002">
    <property type="protein sequence ID" value="MBC8540745.1"/>
    <property type="molecule type" value="Genomic_DNA"/>
</dbReference>
<dbReference type="Pfam" id="PF07833">
    <property type="entry name" value="Cu_amine_oxidN1"/>
    <property type="match status" value="1"/>
</dbReference>
<accession>A0A926DKR9</accession>
<protein>
    <submittedName>
        <fullName evidence="2">Copper amine oxidase N-terminal domain-containing protein</fullName>
    </submittedName>
</protein>
<organism evidence="2 3">
    <name type="scientific">Congzhengia minquanensis</name>
    <dbReference type="NCBI Taxonomy" id="2763657"/>
    <lineage>
        <taxon>Bacteria</taxon>
        <taxon>Bacillati</taxon>
        <taxon>Bacillota</taxon>
        <taxon>Clostridia</taxon>
        <taxon>Eubacteriales</taxon>
        <taxon>Oscillospiraceae</taxon>
        <taxon>Congzhengia</taxon>
    </lineage>
</organism>
<dbReference type="AlphaFoldDB" id="A0A926DKR9"/>
<comment type="caution">
    <text evidence="2">The sequence shown here is derived from an EMBL/GenBank/DDBJ whole genome shotgun (WGS) entry which is preliminary data.</text>
</comment>
<gene>
    <name evidence="2" type="ORF">H8698_07115</name>
</gene>
<dbReference type="Gene3D" id="3.30.457.10">
    <property type="entry name" value="Copper amine oxidase-like, N-terminal domain"/>
    <property type="match status" value="1"/>
</dbReference>